<keyword evidence="1" id="KW-0378">Hydrolase</keyword>
<dbReference type="Proteomes" id="UP000460272">
    <property type="component" value="Unassembled WGS sequence"/>
</dbReference>
<dbReference type="EMBL" id="RPFW01000011">
    <property type="protein sequence ID" value="TVY99977.1"/>
    <property type="molecule type" value="Genomic_DNA"/>
</dbReference>
<protein>
    <submittedName>
        <fullName evidence="1">Alpha/beta hydrolase</fullName>
    </submittedName>
</protein>
<dbReference type="GO" id="GO:0016787">
    <property type="term" value="F:hydrolase activity"/>
    <property type="evidence" value="ECO:0007669"/>
    <property type="project" value="UniProtKB-KW"/>
</dbReference>
<dbReference type="InterPro" id="IPR029058">
    <property type="entry name" value="AB_hydrolase_fold"/>
</dbReference>
<comment type="caution">
    <text evidence="1">The sequence shown here is derived from an EMBL/GenBank/DDBJ whole genome shotgun (WGS) entry which is preliminary data.</text>
</comment>
<dbReference type="OrthoDB" id="3874139at2"/>
<sequence length="214" mass="22018">MGGDAGVSVLLVHGGLWEDIGADWFWRRTGVIDGLERRGFAVTAPDRLRRAPDWAAEAAHLAAAVRAGGLAGPSLTVLAGSFGCAAAVRLALDFPGLAGRLVLAWPASIADQFTAIRFRAGLSRLGAKGKTLDALLGTGTLPSASDAELRSLGLPAGIVPAVPPTPLHPRSAVDTLLRVLPAAVELPGCPEAPRPEFAAHLDAFLDSVTAFISP</sequence>
<keyword evidence="2" id="KW-1185">Reference proteome</keyword>
<evidence type="ECO:0000313" key="1">
    <source>
        <dbReference type="EMBL" id="TVY99977.1"/>
    </source>
</evidence>
<name>A0A6P2BM17_9ACTN</name>
<organism evidence="1 2">
    <name type="scientific">Trebonia kvetii</name>
    <dbReference type="NCBI Taxonomy" id="2480626"/>
    <lineage>
        <taxon>Bacteria</taxon>
        <taxon>Bacillati</taxon>
        <taxon>Actinomycetota</taxon>
        <taxon>Actinomycetes</taxon>
        <taxon>Streptosporangiales</taxon>
        <taxon>Treboniaceae</taxon>
        <taxon>Trebonia</taxon>
    </lineage>
</organism>
<dbReference type="SUPFAM" id="SSF53474">
    <property type="entry name" value="alpha/beta-Hydrolases"/>
    <property type="match status" value="1"/>
</dbReference>
<accession>A0A6P2BM17</accession>
<reference evidence="1 2" key="1">
    <citation type="submission" date="2018-11" db="EMBL/GenBank/DDBJ databases">
        <title>Trebonia kvetii gen.nov., sp.nov., a novel acidophilic actinobacterium, and proposal of the new actinobacterial family Treboniaceae fam. nov.</title>
        <authorList>
            <person name="Rapoport D."/>
            <person name="Sagova-Mareckova M."/>
            <person name="Sedlacek I."/>
            <person name="Provaznik J."/>
            <person name="Kralova S."/>
            <person name="Pavlinic D."/>
            <person name="Benes V."/>
            <person name="Kopecky J."/>
        </authorList>
    </citation>
    <scope>NUCLEOTIDE SEQUENCE [LARGE SCALE GENOMIC DNA]</scope>
    <source>
        <strain evidence="1 2">15Tr583</strain>
    </source>
</reference>
<dbReference type="AlphaFoldDB" id="A0A6P2BM17"/>
<gene>
    <name evidence="1" type="ORF">EAS64_40430</name>
</gene>
<dbReference type="Gene3D" id="3.40.50.1820">
    <property type="entry name" value="alpha/beta hydrolase"/>
    <property type="match status" value="1"/>
</dbReference>
<proteinExistence type="predicted"/>
<evidence type="ECO:0000313" key="2">
    <source>
        <dbReference type="Proteomes" id="UP000460272"/>
    </source>
</evidence>